<organism evidence="3 4">
    <name type="scientific">Artemisia annua</name>
    <name type="common">Sweet wormwood</name>
    <dbReference type="NCBI Taxonomy" id="35608"/>
    <lineage>
        <taxon>Eukaryota</taxon>
        <taxon>Viridiplantae</taxon>
        <taxon>Streptophyta</taxon>
        <taxon>Embryophyta</taxon>
        <taxon>Tracheophyta</taxon>
        <taxon>Spermatophyta</taxon>
        <taxon>Magnoliopsida</taxon>
        <taxon>eudicotyledons</taxon>
        <taxon>Gunneridae</taxon>
        <taxon>Pentapetalae</taxon>
        <taxon>asterids</taxon>
        <taxon>campanulids</taxon>
        <taxon>Asterales</taxon>
        <taxon>Asteraceae</taxon>
        <taxon>Asteroideae</taxon>
        <taxon>Anthemideae</taxon>
        <taxon>Artemisiinae</taxon>
        <taxon>Artemisia</taxon>
    </lineage>
</organism>
<dbReference type="AlphaFoldDB" id="A0A2U1PCH5"/>
<feature type="domain" description="Retrovirus-related Pol polyprotein from transposon TNT 1-94-like beta-barrel" evidence="2">
    <location>
        <begin position="73"/>
        <end position="148"/>
    </location>
</feature>
<evidence type="ECO:0000259" key="2">
    <source>
        <dbReference type="Pfam" id="PF22936"/>
    </source>
</evidence>
<evidence type="ECO:0000313" key="4">
    <source>
        <dbReference type="Proteomes" id="UP000245207"/>
    </source>
</evidence>
<accession>A0A2U1PCH5</accession>
<comment type="caution">
    <text evidence="3">The sequence shown here is derived from an EMBL/GenBank/DDBJ whole genome shotgun (WGS) entry which is preliminary data.</text>
</comment>
<feature type="compositionally biased region" description="Polar residues" evidence="1">
    <location>
        <begin position="450"/>
        <end position="468"/>
    </location>
</feature>
<dbReference type="Proteomes" id="UP000245207">
    <property type="component" value="Unassembled WGS sequence"/>
</dbReference>
<keyword evidence="4" id="KW-1185">Reference proteome</keyword>
<evidence type="ECO:0000313" key="3">
    <source>
        <dbReference type="EMBL" id="PWA83438.1"/>
    </source>
</evidence>
<proteinExistence type="predicted"/>
<evidence type="ECO:0000256" key="1">
    <source>
        <dbReference type="SAM" id="MobiDB-lite"/>
    </source>
</evidence>
<dbReference type="EMBL" id="PKPP01001350">
    <property type="protein sequence ID" value="PWA83438.1"/>
    <property type="molecule type" value="Genomic_DNA"/>
</dbReference>
<protein>
    <recommendedName>
        <fullName evidence="2">Retrovirus-related Pol polyprotein from transposon TNT 1-94-like beta-barrel domain-containing protein</fullName>
    </recommendedName>
</protein>
<dbReference type="InterPro" id="IPR054722">
    <property type="entry name" value="PolX-like_BBD"/>
</dbReference>
<reference evidence="3 4" key="1">
    <citation type="journal article" date="2018" name="Mol. Plant">
        <title>The genome of Artemisia annua provides insight into the evolution of Asteraceae family and artemisinin biosynthesis.</title>
        <authorList>
            <person name="Shen Q."/>
            <person name="Zhang L."/>
            <person name="Liao Z."/>
            <person name="Wang S."/>
            <person name="Yan T."/>
            <person name="Shi P."/>
            <person name="Liu M."/>
            <person name="Fu X."/>
            <person name="Pan Q."/>
            <person name="Wang Y."/>
            <person name="Lv Z."/>
            <person name="Lu X."/>
            <person name="Zhang F."/>
            <person name="Jiang W."/>
            <person name="Ma Y."/>
            <person name="Chen M."/>
            <person name="Hao X."/>
            <person name="Li L."/>
            <person name="Tang Y."/>
            <person name="Lv G."/>
            <person name="Zhou Y."/>
            <person name="Sun X."/>
            <person name="Brodelius P.E."/>
            <person name="Rose J.K.C."/>
            <person name="Tang K."/>
        </authorList>
    </citation>
    <scope>NUCLEOTIDE SEQUENCE [LARGE SCALE GENOMIC DNA]</scope>
    <source>
        <strain evidence="4">cv. Huhao1</strain>
        <tissue evidence="3">Leaf</tissue>
    </source>
</reference>
<dbReference type="OrthoDB" id="1932348at2759"/>
<dbReference type="Pfam" id="PF22936">
    <property type="entry name" value="Pol_BBD"/>
    <property type="match status" value="1"/>
</dbReference>
<sequence>MLYSFADERQQGSASILGSLRTRLAANRACKHLLRTGNVFPCGAYHRFVQVSLMRFESTLLFYNQRHARDPVWHLDSGCSRSMTGVKQYLHKYVEEPGPKVVFGDNSSAPTEGYGSVNCNGIVFTRIAYVNGLKYNLISVSQLCDAKYIVQFDDKRGTIFNANKEVVLIAPRRDDVYVLDMSTLTQNGTCLFTKQGPTLADLQLLIDEESEEDLVDFEEDAGLMAGDDMDTEDVNPTETPATEQLFEAPSPHPEEPQPSPQHQHLEAAASYADFRGSMEEKQAELNTAFASSDGKISGLATSLEKLATDQGTNFATLLQALHNLQQEFKDDPILIFKLIKFMDSHKATSKGLSGLPDLFKGVDFQAFQTQQASVLTTLQAQESKITQLSSGYEQLTTKHNELVNCYTDKLAKLSETQQALSIELSSLKTETSEIKGMVSDIFKLLQASQAPPSSVQTSPSTDASTEAQASVEREKITPTQRLFQQLDPHRQTKDVSQATPTSVPTSTNEIITEAVPIRSFMPGSTTVITTPVLTEATTTTELPESTFSTPPQADKGNAIKVTEDSPPKLAQATREVRRDPDEPILFEVTLHNGKVFRGTNEEVVAALEEDDKLKNELLSRPVISEVATEVIKETKQKIHGEQFLKLQADMIREANQKAKLNAERKQRNYERYVWTMTKTNGEGPITDIIIHPYKKNEPIAVTIERGPRVHERYSPFRPSDFGIKEWDMMELEKVAKSLGINHQEALESQGLAIPKQTQTIGRKRKAVGQEPEDFIAALHCNRAPPAGVKFVPNKVIKIPEYGIFFIDELKEKAFQRVSDIHLVETTTLLAYKLMARNFKSSENEEFMMLMDKMMNDRPDKHILLTKKTKLELMGIKEV</sequence>
<feature type="compositionally biased region" description="Low complexity" evidence="1">
    <location>
        <begin position="537"/>
        <end position="550"/>
    </location>
</feature>
<name>A0A2U1PCH5_ARTAN</name>
<feature type="region of interest" description="Disordered" evidence="1">
    <location>
        <begin position="537"/>
        <end position="560"/>
    </location>
</feature>
<feature type="region of interest" description="Disordered" evidence="1">
    <location>
        <begin position="244"/>
        <end position="265"/>
    </location>
</feature>
<feature type="region of interest" description="Disordered" evidence="1">
    <location>
        <begin position="450"/>
        <end position="474"/>
    </location>
</feature>
<gene>
    <name evidence="3" type="ORF">CTI12_AA168280</name>
</gene>